<feature type="binding site" evidence="4">
    <location>
        <position position="250"/>
    </location>
    <ligand>
        <name>substrate</name>
    </ligand>
</feature>
<dbReference type="EC" id="2.4.2.29" evidence="4"/>
<feature type="binding site" evidence="4">
    <location>
        <position position="373"/>
    </location>
    <ligand>
        <name>Zn(2+)</name>
        <dbReference type="ChEBI" id="CHEBI:29105"/>
    </ligand>
</feature>
<feature type="active site" description="Proton acceptor" evidence="4">
    <location>
        <position position="92"/>
    </location>
</feature>
<dbReference type="EMBL" id="MFPU01000049">
    <property type="protein sequence ID" value="OGH69380.1"/>
    <property type="molecule type" value="Genomic_DNA"/>
</dbReference>
<evidence type="ECO:0000313" key="7">
    <source>
        <dbReference type="EMBL" id="OGH69380.1"/>
    </source>
</evidence>
<evidence type="ECO:0000256" key="3">
    <source>
        <dbReference type="ARBA" id="ARBA00022694"/>
    </source>
</evidence>
<evidence type="ECO:0000313" key="8">
    <source>
        <dbReference type="Proteomes" id="UP000177953"/>
    </source>
</evidence>
<dbReference type="AlphaFoldDB" id="A0A1F6MCT3"/>
<dbReference type="InterPro" id="IPR050076">
    <property type="entry name" value="ArchSynthase1/Queuine_TRR"/>
</dbReference>
<feature type="active site" description="Nucleophile" evidence="4">
    <location>
        <position position="328"/>
    </location>
</feature>
<gene>
    <name evidence="4" type="primary">tgt</name>
    <name evidence="7" type="ORF">A2754_01205</name>
</gene>
<keyword evidence="1 4" id="KW-0328">Glycosyltransferase</keyword>
<keyword evidence="4" id="KW-0671">Queuosine biosynthesis</keyword>
<dbReference type="InterPro" id="IPR002616">
    <property type="entry name" value="tRNA_ribo_trans-like"/>
</dbReference>
<accession>A0A1F6MCT3</accession>
<keyword evidence="3 4" id="KW-0819">tRNA processing</keyword>
<comment type="function">
    <text evidence="4">Catalyzes the base-exchange of a guanine (G) residue with the queuine precursor 7-aminomethyl-7-deazaguanine (PreQ1) at position 34 (anticodon wobble position) in tRNAs with GU(N) anticodons (tRNA-Asp, -Asn, -His and -Tyr). Catalysis occurs through a double-displacement mechanism. The nucleophile active site attacks the C1' of nucleotide 34 to detach the guanine base from the RNA, forming a covalent enzyme-RNA intermediate. The proton acceptor active site deprotonates the incoming PreQ1, allowing a nucleophilic attack on the C1' of the ribose to form the product. After dissociation, two additional enzymatic reactions on the tRNA convert PreQ1 to queuine (Q), resulting in the hypermodified nucleoside queuosine (7-(((4,5-cis-dihydroxy-2-cyclopenten-1-yl)amino)methyl)-7-deazaguanosine).</text>
</comment>
<dbReference type="GO" id="GO:0005829">
    <property type="term" value="C:cytosol"/>
    <property type="evidence" value="ECO:0007669"/>
    <property type="project" value="TreeGrafter"/>
</dbReference>
<comment type="caution">
    <text evidence="7">The sequence shown here is derived from an EMBL/GenBank/DDBJ whole genome shotgun (WGS) entry which is preliminary data.</text>
</comment>
<evidence type="ECO:0000256" key="5">
    <source>
        <dbReference type="SAM" id="MobiDB-lite"/>
    </source>
</evidence>
<feature type="domain" description="tRNA-guanine(15) transglycosylase-like" evidence="6">
    <location>
        <begin position="14"/>
        <end position="114"/>
    </location>
</feature>
<name>A0A1F6MCT3_9BACT</name>
<protein>
    <recommendedName>
        <fullName evidence="4">Queuine tRNA-ribosyltransferase</fullName>
        <ecNumber evidence="4">2.4.2.29</ecNumber>
    </recommendedName>
    <alternativeName>
        <fullName evidence="4">Guanine insertion enzyme</fullName>
    </alternativeName>
    <alternativeName>
        <fullName evidence="4">tRNA-guanine transglycosylase</fullName>
    </alternativeName>
</protein>
<comment type="catalytic activity">
    <reaction evidence="4">
        <text>7-aminomethyl-7-carbaguanine + guanosine(34) in tRNA = 7-aminomethyl-7-carbaguanosine(34) in tRNA + guanine</text>
        <dbReference type="Rhea" id="RHEA:24104"/>
        <dbReference type="Rhea" id="RHEA-COMP:10341"/>
        <dbReference type="Rhea" id="RHEA-COMP:10342"/>
        <dbReference type="ChEBI" id="CHEBI:16235"/>
        <dbReference type="ChEBI" id="CHEBI:58703"/>
        <dbReference type="ChEBI" id="CHEBI:74269"/>
        <dbReference type="ChEBI" id="CHEBI:82833"/>
        <dbReference type="EC" id="2.4.2.29"/>
    </reaction>
</comment>
<feature type="binding site" evidence="4">
    <location>
        <position position="277"/>
    </location>
    <ligand>
        <name>substrate</name>
    </ligand>
</feature>
<feature type="binding site" evidence="4">
    <location>
        <position position="402"/>
    </location>
    <ligand>
        <name>Zn(2+)</name>
        <dbReference type="ChEBI" id="CHEBI:29105"/>
    </ligand>
</feature>
<feature type="binding site" evidence="4">
    <location>
        <position position="176"/>
    </location>
    <ligand>
        <name>substrate</name>
    </ligand>
</feature>
<evidence type="ECO:0000259" key="6">
    <source>
        <dbReference type="Pfam" id="PF01702"/>
    </source>
</evidence>
<reference evidence="7 8" key="1">
    <citation type="journal article" date="2016" name="Nat. Commun.">
        <title>Thousands of microbial genomes shed light on interconnected biogeochemical processes in an aquifer system.</title>
        <authorList>
            <person name="Anantharaman K."/>
            <person name="Brown C.T."/>
            <person name="Hug L.A."/>
            <person name="Sharon I."/>
            <person name="Castelle C.J."/>
            <person name="Probst A.J."/>
            <person name="Thomas B.C."/>
            <person name="Singh A."/>
            <person name="Wilkins M.J."/>
            <person name="Karaoz U."/>
            <person name="Brodie E.L."/>
            <person name="Williams K.H."/>
            <person name="Hubbard S.S."/>
            <person name="Banfield J.F."/>
        </authorList>
    </citation>
    <scope>NUCLEOTIDE SEQUENCE [LARGE SCALE GENOMIC DNA]</scope>
</reference>
<keyword evidence="2 4" id="KW-0808">Transferase</keyword>
<feature type="region of interest" description="Disordered" evidence="5">
    <location>
        <begin position="109"/>
        <end position="129"/>
    </location>
</feature>
<dbReference type="Pfam" id="PF01702">
    <property type="entry name" value="TGT"/>
    <property type="match status" value="2"/>
</dbReference>
<feature type="binding site" evidence="4">
    <location>
        <position position="376"/>
    </location>
    <ligand>
        <name>Zn(2+)</name>
        <dbReference type="ChEBI" id="CHEBI:29105"/>
    </ligand>
</feature>
<evidence type="ECO:0000256" key="1">
    <source>
        <dbReference type="ARBA" id="ARBA00022676"/>
    </source>
</evidence>
<proteinExistence type="inferred from homology"/>
<dbReference type="Proteomes" id="UP000177953">
    <property type="component" value="Unassembled WGS sequence"/>
</dbReference>
<dbReference type="HAMAP" id="MF_00168">
    <property type="entry name" value="Q_tRNA_Tgt"/>
    <property type="match status" value="1"/>
</dbReference>
<keyword evidence="4" id="KW-0862">Zinc</keyword>
<dbReference type="InterPro" id="IPR004803">
    <property type="entry name" value="TGT"/>
</dbReference>
<dbReference type="InterPro" id="IPR036511">
    <property type="entry name" value="TGT-like_sf"/>
</dbReference>
<comment type="similarity">
    <text evidence="4">Belongs to the queuine tRNA-ribosyltransferase family.</text>
</comment>
<dbReference type="GO" id="GO:0046872">
    <property type="term" value="F:metal ion binding"/>
    <property type="evidence" value="ECO:0007669"/>
    <property type="project" value="UniProtKB-KW"/>
</dbReference>
<comment type="pathway">
    <text evidence="4">tRNA modification; tRNA-queuosine biosynthesis.</text>
</comment>
<dbReference type="Gene3D" id="3.20.20.105">
    <property type="entry name" value="Queuine tRNA-ribosyltransferase-like"/>
    <property type="match status" value="1"/>
</dbReference>
<dbReference type="GO" id="GO:0008479">
    <property type="term" value="F:tRNA-guanosine(34) queuine transglycosylase activity"/>
    <property type="evidence" value="ECO:0007669"/>
    <property type="project" value="UniProtKB-UniRule"/>
</dbReference>
<keyword evidence="4" id="KW-0479">Metal-binding</keyword>
<feature type="binding site" evidence="4">
    <location>
        <position position="371"/>
    </location>
    <ligand>
        <name>Zn(2+)</name>
        <dbReference type="ChEBI" id="CHEBI:29105"/>
    </ligand>
</feature>
<dbReference type="NCBIfam" id="TIGR00449">
    <property type="entry name" value="tgt_general"/>
    <property type="match status" value="2"/>
</dbReference>
<feature type="compositionally biased region" description="Polar residues" evidence="5">
    <location>
        <begin position="114"/>
        <end position="129"/>
    </location>
</feature>
<evidence type="ECO:0000256" key="2">
    <source>
        <dbReference type="ARBA" id="ARBA00022679"/>
    </source>
</evidence>
<dbReference type="SUPFAM" id="SSF51713">
    <property type="entry name" value="tRNA-guanine transglycosylase"/>
    <property type="match status" value="1"/>
</dbReference>
<feature type="region of interest" description="RNA binding; important for wobble base 34 recognition" evidence="4">
    <location>
        <begin position="333"/>
        <end position="337"/>
    </location>
</feature>
<sequence length="431" mass="48626">MPFFDLVHKDKNSHARAGVMHTDHGDIETPVFMPVGTQASVKTLDQADLEKLDAQIILSNTYHLHLRPGEDLIAEQGGLHKFMNWPKPILTDSGGFQVFSLGLQKAKKQEIHQSKNQKNNETIEQSNNKTNGKLVAIDEDGVTFQSHIDGSTRRLTPESATEIQHKLGADIIMAFDECTPDDATREYTQEAMERTHRWAERCLAEHRRLQTLPPPHKPLLHKEGIFAPASRRRGEGVVSPYRQFLFGIIQGANYQDLRQESAKFISSLDFDGVAIGGESIGYNMEATANILDWVYPIIPENKPHYAMGIGLSPTDLLIAVEHGVDMFDCVAPTRLARHGLLLVGRAESDTYRLNIKNAAFTKDTRPIDATCACSTCATYTRSYLHHLFAAEEMTALRLASIHNIHFLLNLMRETREAIKEDRFMEFKKQWI</sequence>
<dbReference type="UniPathway" id="UPA00392"/>
<dbReference type="GO" id="GO:0008616">
    <property type="term" value="P:tRNA queuosine(34) biosynthetic process"/>
    <property type="evidence" value="ECO:0007669"/>
    <property type="project" value="UniProtKB-UniRule"/>
</dbReference>
<comment type="caution">
    <text evidence="4">Lacks conserved residue(s) required for the propagation of feature annotation.</text>
</comment>
<organism evidence="7 8">
    <name type="scientific">Candidatus Magasanikbacteria bacterium RIFCSPHIGHO2_01_FULL_47_8</name>
    <dbReference type="NCBI Taxonomy" id="1798673"/>
    <lineage>
        <taxon>Bacteria</taxon>
        <taxon>Candidatus Magasanikiibacteriota</taxon>
    </lineage>
</organism>
<feature type="binding site" evidence="4">
    <location>
        <begin position="92"/>
        <end position="96"/>
    </location>
    <ligand>
        <name>substrate</name>
    </ligand>
</feature>
<dbReference type="PANTHER" id="PTHR46499">
    <property type="entry name" value="QUEUINE TRNA-RIBOSYLTRANSFERASE"/>
    <property type="match status" value="1"/>
</dbReference>
<comment type="cofactor">
    <cofactor evidence="4">
        <name>Zn(2+)</name>
        <dbReference type="ChEBI" id="CHEBI:29105"/>
    </cofactor>
    <text evidence="4">Binds 1 zinc ion per subunit.</text>
</comment>
<comment type="subunit">
    <text evidence="4">Homodimer. Within each dimer, one monomer is responsible for RNA recognition and catalysis, while the other monomer binds to the replacement base PreQ1.</text>
</comment>
<feature type="domain" description="tRNA-guanine(15) transglycosylase-like" evidence="6">
    <location>
        <begin position="133"/>
        <end position="430"/>
    </location>
</feature>
<evidence type="ECO:0000256" key="4">
    <source>
        <dbReference type="HAMAP-Rule" id="MF_00168"/>
    </source>
</evidence>
<dbReference type="PANTHER" id="PTHR46499:SF1">
    <property type="entry name" value="QUEUINE TRNA-RIBOSYLTRANSFERASE"/>
    <property type="match status" value="1"/>
</dbReference>